<protein>
    <submittedName>
        <fullName evidence="2">Uncharacterized protein</fullName>
    </submittedName>
</protein>
<dbReference type="EMBL" id="NIGF01000028">
    <property type="protein sequence ID" value="PQV62578.1"/>
    <property type="molecule type" value="Genomic_DNA"/>
</dbReference>
<evidence type="ECO:0000256" key="1">
    <source>
        <dbReference type="SAM" id="MobiDB-lite"/>
    </source>
</evidence>
<gene>
    <name evidence="2" type="ORF">B1R32_12816</name>
</gene>
<reference evidence="2 3" key="1">
    <citation type="journal article" date="2018" name="Syst. Appl. Microbiol.">
        <title>Abditibacterium utsteinense sp. nov., the first cultivated member of candidate phylum FBP, isolated from ice-free Antarctic soil samples.</title>
        <authorList>
            <person name="Tahon G."/>
            <person name="Tytgat B."/>
            <person name="Lebbe L."/>
            <person name="Carlier A."/>
            <person name="Willems A."/>
        </authorList>
    </citation>
    <scope>NUCLEOTIDE SEQUENCE [LARGE SCALE GENOMIC DNA]</scope>
    <source>
        <strain evidence="2 3">LMG 29911</strain>
    </source>
</reference>
<organism evidence="2 3">
    <name type="scientific">Abditibacterium utsteinense</name>
    <dbReference type="NCBI Taxonomy" id="1960156"/>
    <lineage>
        <taxon>Bacteria</taxon>
        <taxon>Pseudomonadati</taxon>
        <taxon>Abditibacteriota</taxon>
        <taxon>Abditibacteriia</taxon>
        <taxon>Abditibacteriales</taxon>
        <taxon>Abditibacteriaceae</taxon>
        <taxon>Abditibacterium</taxon>
    </lineage>
</organism>
<sequence length="394" mass="40715">MPRFSSCFRFSTWFSRPAISLSLGVSLGLFAVFSSAPARADEFAILPPGDAIYAQLATLGRAASASKTPAPLTRYEAALQAARAILELQNGDDAGVPRENWRALSALTISLKNELRQLGIDVDAARALATKNLHKAARKTDVSGAPTANFSPPVAPPKSAAARGSSLLSPQNSAVAGQTLTRKNSEGALEVQLAPRLRAETALQAVQRTGLDPLGAADGFPLRGESAGSKVESLASQTVLSYDLSRYLTLRAANSKLNWNGAGDTPLLSPLLGAPFFEGASRAGGTGGGVDVNLGSGLKFSTEIEKLRANTGASTSRIGGGASLSAFQNRLSMNMSVSRLSPEDKAALPSTAAQIGASLDVSQRLSLSLLYQGLFAPIANSSASRVSGGVSLSF</sequence>
<name>A0A2S8SP57_9BACT</name>
<dbReference type="InParanoid" id="A0A2S8SP57"/>
<evidence type="ECO:0000313" key="3">
    <source>
        <dbReference type="Proteomes" id="UP000237684"/>
    </source>
</evidence>
<evidence type="ECO:0000313" key="2">
    <source>
        <dbReference type="EMBL" id="PQV62578.1"/>
    </source>
</evidence>
<dbReference type="AlphaFoldDB" id="A0A2S8SP57"/>
<comment type="caution">
    <text evidence="2">The sequence shown here is derived from an EMBL/GenBank/DDBJ whole genome shotgun (WGS) entry which is preliminary data.</text>
</comment>
<feature type="region of interest" description="Disordered" evidence="1">
    <location>
        <begin position="137"/>
        <end position="181"/>
    </location>
</feature>
<feature type="compositionally biased region" description="Polar residues" evidence="1">
    <location>
        <begin position="166"/>
        <end position="181"/>
    </location>
</feature>
<proteinExistence type="predicted"/>
<accession>A0A2S8SP57</accession>
<dbReference type="Proteomes" id="UP000237684">
    <property type="component" value="Unassembled WGS sequence"/>
</dbReference>
<keyword evidence="3" id="KW-1185">Reference proteome</keyword>